<dbReference type="Pfam" id="PF07963">
    <property type="entry name" value="N_methyl"/>
    <property type="match status" value="1"/>
</dbReference>
<organism evidence="2 3">
    <name type="scientific">Undibacterium cyanobacteriorum</name>
    <dbReference type="NCBI Taxonomy" id="3073561"/>
    <lineage>
        <taxon>Bacteria</taxon>
        <taxon>Pseudomonadati</taxon>
        <taxon>Pseudomonadota</taxon>
        <taxon>Betaproteobacteria</taxon>
        <taxon>Burkholderiales</taxon>
        <taxon>Oxalobacteraceae</taxon>
        <taxon>Undibacterium</taxon>
    </lineage>
</organism>
<keyword evidence="1" id="KW-0472">Membrane</keyword>
<evidence type="ECO:0000313" key="2">
    <source>
        <dbReference type="EMBL" id="WMW79774.1"/>
    </source>
</evidence>
<dbReference type="InterPro" id="IPR045584">
    <property type="entry name" value="Pilin-like"/>
</dbReference>
<dbReference type="InterPro" id="IPR031982">
    <property type="entry name" value="PilE-like"/>
</dbReference>
<dbReference type="SUPFAM" id="SSF54523">
    <property type="entry name" value="Pili subunits"/>
    <property type="match status" value="1"/>
</dbReference>
<dbReference type="Pfam" id="PF16732">
    <property type="entry name" value="ComP_DUS"/>
    <property type="match status" value="1"/>
</dbReference>
<name>A0ABY9RFY5_9BURK</name>
<evidence type="ECO:0000313" key="3">
    <source>
        <dbReference type="Proteomes" id="UP001181355"/>
    </source>
</evidence>
<dbReference type="PROSITE" id="PS00409">
    <property type="entry name" value="PROKAR_NTER_METHYL"/>
    <property type="match status" value="1"/>
</dbReference>
<evidence type="ECO:0000256" key="1">
    <source>
        <dbReference type="SAM" id="Phobius"/>
    </source>
</evidence>
<feature type="transmembrane region" description="Helical" evidence="1">
    <location>
        <begin position="12"/>
        <end position="32"/>
    </location>
</feature>
<keyword evidence="1" id="KW-1133">Transmembrane helix</keyword>
<dbReference type="NCBIfam" id="TIGR02532">
    <property type="entry name" value="IV_pilin_GFxxxE"/>
    <property type="match status" value="1"/>
</dbReference>
<dbReference type="InterPro" id="IPR012902">
    <property type="entry name" value="N_methyl_site"/>
</dbReference>
<dbReference type="Gene3D" id="3.30.700.10">
    <property type="entry name" value="Glycoprotein, Type 4 Pilin"/>
    <property type="match status" value="1"/>
</dbReference>
<proteinExistence type="predicted"/>
<keyword evidence="3" id="KW-1185">Reference proteome</keyword>
<dbReference type="EMBL" id="CP133720">
    <property type="protein sequence ID" value="WMW79774.1"/>
    <property type="molecule type" value="Genomic_DNA"/>
</dbReference>
<reference evidence="2" key="1">
    <citation type="submission" date="2023-09" db="EMBL/GenBank/DDBJ databases">
        <title>Undibacterium sp. 20NA77.5 isolated from freshwater.</title>
        <authorList>
            <person name="Le V."/>
            <person name="Ko S.-R."/>
            <person name="Ahn C.-Y."/>
            <person name="Oh H.-M."/>
        </authorList>
    </citation>
    <scope>NUCLEOTIDE SEQUENCE</scope>
    <source>
        <strain evidence="2">20NA77.5</strain>
    </source>
</reference>
<dbReference type="Proteomes" id="UP001181355">
    <property type="component" value="Chromosome"/>
</dbReference>
<keyword evidence="1" id="KW-0812">Transmembrane</keyword>
<dbReference type="RefSeq" id="WP_309481269.1">
    <property type="nucleotide sequence ID" value="NZ_CP133720.1"/>
</dbReference>
<accession>A0ABY9RFY5</accession>
<gene>
    <name evidence="2" type="ORF">RF679_14095</name>
</gene>
<sequence length="148" mass="16037">MSVCGRSKMQGFTLIEMMITILVISIITAIAYPSYRDNVRRGDRAEARAALMENAQFMERVFTENNAYDKASSASLPRTVSPANSTGTSVKYQFTLSNVTSTSFTLQAEPKNSQSSDACGKLTVNNLGQKSVNGTPTGGMTADTCWQK</sequence>
<protein>
    <submittedName>
        <fullName evidence="2">Type IV pilin protein</fullName>
    </submittedName>
</protein>